<dbReference type="EMBL" id="CATQJL010000001">
    <property type="protein sequence ID" value="CAJ0588674.1"/>
    <property type="molecule type" value="Genomic_DNA"/>
</dbReference>
<dbReference type="InterPro" id="IPR009050">
    <property type="entry name" value="Globin-like_sf"/>
</dbReference>
<protein>
    <recommendedName>
        <fullName evidence="4">Globin family profile domain-containing protein</fullName>
    </recommendedName>
</protein>
<feature type="region of interest" description="Disordered" evidence="1">
    <location>
        <begin position="1"/>
        <end position="59"/>
    </location>
</feature>
<dbReference type="AlphaFoldDB" id="A0AA36DLC7"/>
<dbReference type="SUPFAM" id="SSF46458">
    <property type="entry name" value="Globin-like"/>
    <property type="match status" value="1"/>
</dbReference>
<reference evidence="2" key="1">
    <citation type="submission" date="2023-07" db="EMBL/GenBank/DDBJ databases">
        <authorList>
            <consortium name="CYATHOMIX"/>
        </authorList>
    </citation>
    <scope>NUCLEOTIDE SEQUENCE</scope>
    <source>
        <strain evidence="2">N/A</strain>
    </source>
</reference>
<dbReference type="GO" id="GO:0020037">
    <property type="term" value="F:heme binding"/>
    <property type="evidence" value="ECO:0007669"/>
    <property type="project" value="InterPro"/>
</dbReference>
<feature type="compositionally biased region" description="Low complexity" evidence="1">
    <location>
        <begin position="32"/>
        <end position="57"/>
    </location>
</feature>
<dbReference type="InterPro" id="IPR044399">
    <property type="entry name" value="Mb-like_M"/>
</dbReference>
<organism evidence="2 3">
    <name type="scientific">Cylicocyclus nassatus</name>
    <name type="common">Nematode worm</name>
    <dbReference type="NCBI Taxonomy" id="53992"/>
    <lineage>
        <taxon>Eukaryota</taxon>
        <taxon>Metazoa</taxon>
        <taxon>Ecdysozoa</taxon>
        <taxon>Nematoda</taxon>
        <taxon>Chromadorea</taxon>
        <taxon>Rhabditida</taxon>
        <taxon>Rhabditina</taxon>
        <taxon>Rhabditomorpha</taxon>
        <taxon>Strongyloidea</taxon>
        <taxon>Strongylidae</taxon>
        <taxon>Cylicocyclus</taxon>
    </lineage>
</organism>
<dbReference type="CDD" id="cd01040">
    <property type="entry name" value="Mb-like"/>
    <property type="match status" value="1"/>
</dbReference>
<evidence type="ECO:0000256" key="1">
    <source>
        <dbReference type="SAM" id="MobiDB-lite"/>
    </source>
</evidence>
<dbReference type="Proteomes" id="UP001176961">
    <property type="component" value="Unassembled WGS sequence"/>
</dbReference>
<name>A0AA36DLC7_CYLNA</name>
<evidence type="ECO:0000313" key="2">
    <source>
        <dbReference type="EMBL" id="CAJ0588674.1"/>
    </source>
</evidence>
<proteinExistence type="predicted"/>
<gene>
    <name evidence="2" type="ORF">CYNAS_LOCUS657</name>
</gene>
<comment type="caution">
    <text evidence="2">The sequence shown here is derived from an EMBL/GenBank/DDBJ whole genome shotgun (WGS) entry which is preliminary data.</text>
</comment>
<keyword evidence="3" id="KW-1185">Reference proteome</keyword>
<evidence type="ECO:0008006" key="4">
    <source>
        <dbReference type="Google" id="ProtNLM"/>
    </source>
</evidence>
<dbReference type="InterPro" id="IPR012292">
    <property type="entry name" value="Globin/Proto"/>
</dbReference>
<sequence>MPGAKMMSAARSAGFRYKKQNPSGQKKKKNRSGSISTSSPDRSTPTETPTSTDSPSTFLTVPNAMMRKRSGSVPAFKVVTLKDPSVRNIFYNAAFVETMHERCERRRSNCSIATLRDHTHFFVSLVSQVIQNLDSDPESILNHIDSIGRSHAYLKQYGFRSVLWEKVGEYFVDVVVIQDCVRGFPEACRAWTIMVAALVDRLRAAPRRGSIAVSPAASQTSLNGSTSNLIGSSTSICTIRRGSTISRCIDIEKSAKEAKDLAAINNETIPRRKSGYQGSLADVGCVSMASIDAALPTIRASNPAIA</sequence>
<dbReference type="GO" id="GO:0019825">
    <property type="term" value="F:oxygen binding"/>
    <property type="evidence" value="ECO:0007669"/>
    <property type="project" value="InterPro"/>
</dbReference>
<accession>A0AA36DLC7</accession>
<evidence type="ECO:0000313" key="3">
    <source>
        <dbReference type="Proteomes" id="UP001176961"/>
    </source>
</evidence>
<dbReference type="Gene3D" id="1.10.490.10">
    <property type="entry name" value="Globins"/>
    <property type="match status" value="1"/>
</dbReference>